<proteinExistence type="predicted"/>
<accession>A0A381P0Y3</accession>
<evidence type="ECO:0000313" key="1">
    <source>
        <dbReference type="EMBL" id="SUZ60552.1"/>
    </source>
</evidence>
<reference evidence="1" key="1">
    <citation type="submission" date="2018-05" db="EMBL/GenBank/DDBJ databases">
        <authorList>
            <person name="Lanie J.A."/>
            <person name="Ng W.-L."/>
            <person name="Kazmierczak K.M."/>
            <person name="Andrzejewski T.M."/>
            <person name="Davidsen T.M."/>
            <person name="Wayne K.J."/>
            <person name="Tettelin H."/>
            <person name="Glass J.I."/>
            <person name="Rusch D."/>
            <person name="Podicherti R."/>
            <person name="Tsui H.-C.T."/>
            <person name="Winkler M.E."/>
        </authorList>
    </citation>
    <scope>NUCLEOTIDE SEQUENCE</scope>
</reference>
<feature type="non-terminal residue" evidence="1">
    <location>
        <position position="421"/>
    </location>
</feature>
<dbReference type="EMBL" id="UINC01000751">
    <property type="protein sequence ID" value="SUZ60552.1"/>
    <property type="molecule type" value="Genomic_DNA"/>
</dbReference>
<gene>
    <name evidence="1" type="ORF">METZ01_LOCUS13406</name>
</gene>
<evidence type="ECO:0008006" key="2">
    <source>
        <dbReference type="Google" id="ProtNLM"/>
    </source>
</evidence>
<sequence>MGLSVVTISYALVLLFVFLAVVPAEAQQVNERMRSTFAQAEMLYRTAEPDQAIQPLTVVIEALLSSATSGDIDDEGQALLVRSLAYRADALIFAGERDVAEADLEQLLTLYPRVSIEGFRLSDAGANRFQRAEARLVGTLTFSATPLSARIFVDGEQLPEGITSYDLLAGTHFMEASLPGFTRQVQEVEIRADRATVAEIALERISAVVRLMTRPVGATVLVDGKVVGETFGMPPRDWVPTGDAARYPRREFSSVMEVEGLMPGRHEVEVILDGYRTFSAPLTIPDLADYQVGSIIMTANLGLVLLRGLAPDSEVWVDGRRTQPEAPLSSGNEGTLNSSAYRLSLEPGEYRITVSQADAGVFEEMVTVADRRSIALTVRLRPGLTFLGVIGSDRLGAETLENTLRGVFTESDYWAFLDRTD</sequence>
<dbReference type="AlphaFoldDB" id="A0A381P0Y3"/>
<feature type="non-terminal residue" evidence="1">
    <location>
        <position position="1"/>
    </location>
</feature>
<dbReference type="PANTHER" id="PTHR36194:SF1">
    <property type="entry name" value="S-LAYER-LIKE PROTEIN"/>
    <property type="match status" value="1"/>
</dbReference>
<name>A0A381P0Y3_9ZZZZ</name>
<dbReference type="PANTHER" id="PTHR36194">
    <property type="entry name" value="S-LAYER-LIKE PROTEIN"/>
    <property type="match status" value="1"/>
</dbReference>
<organism evidence="1">
    <name type="scientific">marine metagenome</name>
    <dbReference type="NCBI Taxonomy" id="408172"/>
    <lineage>
        <taxon>unclassified sequences</taxon>
        <taxon>metagenomes</taxon>
        <taxon>ecological metagenomes</taxon>
    </lineage>
</organism>
<protein>
    <recommendedName>
        <fullName evidence="2">PEGA domain-containing protein</fullName>
    </recommendedName>
</protein>